<name>A0ABU8QPR7_9PSED</name>
<keyword evidence="1" id="KW-1133">Transmembrane helix</keyword>
<keyword evidence="1" id="KW-0472">Membrane</keyword>
<keyword evidence="3" id="KW-1185">Reference proteome</keyword>
<protein>
    <submittedName>
        <fullName evidence="2">K(+)-transporting ATPase subunit F</fullName>
    </submittedName>
</protein>
<sequence>MYILDTLSLLLAVALAVYLLTALLRADRS</sequence>
<accession>A0ABU8QPR7</accession>
<keyword evidence="1" id="KW-0812">Transmembrane</keyword>
<dbReference type="Proteomes" id="UP001380290">
    <property type="component" value="Unassembled WGS sequence"/>
</dbReference>
<comment type="caution">
    <text evidence="2">The sequence shown here is derived from an EMBL/GenBank/DDBJ whole genome shotgun (WGS) entry which is preliminary data.</text>
</comment>
<evidence type="ECO:0000313" key="3">
    <source>
        <dbReference type="Proteomes" id="UP001380290"/>
    </source>
</evidence>
<evidence type="ECO:0000313" key="2">
    <source>
        <dbReference type="EMBL" id="MEJ5862653.1"/>
    </source>
</evidence>
<dbReference type="NCBIfam" id="TIGR02115">
    <property type="entry name" value="potass_kdpF"/>
    <property type="match status" value="1"/>
</dbReference>
<dbReference type="Pfam" id="PF09604">
    <property type="entry name" value="Potass_KdpF"/>
    <property type="match status" value="1"/>
</dbReference>
<dbReference type="InterPro" id="IPR011726">
    <property type="entry name" value="KdpF"/>
</dbReference>
<dbReference type="RefSeq" id="WP_186518185.1">
    <property type="nucleotide sequence ID" value="NZ_JABWRF020000001.1"/>
</dbReference>
<proteinExistence type="predicted"/>
<reference evidence="2 3" key="1">
    <citation type="submission" date="2024-02" db="EMBL/GenBank/DDBJ databases">
        <title>Identification of pathogenicity and growth-promoting function of Pseudomonas putida variant.</title>
        <authorList>
            <person name="Sun J."/>
        </authorList>
    </citation>
    <scope>NUCLEOTIDE SEQUENCE [LARGE SCALE GENOMIC DNA]</scope>
    <source>
        <strain evidence="2 3">A03</strain>
    </source>
</reference>
<feature type="transmembrane region" description="Helical" evidence="1">
    <location>
        <begin position="6"/>
        <end position="24"/>
    </location>
</feature>
<dbReference type="EMBL" id="JBBHLC010000008">
    <property type="protein sequence ID" value="MEJ5862653.1"/>
    <property type="molecule type" value="Genomic_DNA"/>
</dbReference>
<gene>
    <name evidence="2" type="primary">kdpF</name>
    <name evidence="2" type="ORF">V7S98_05380</name>
</gene>
<evidence type="ECO:0000256" key="1">
    <source>
        <dbReference type="SAM" id="Phobius"/>
    </source>
</evidence>
<organism evidence="2 3">
    <name type="scientific">Pseudomonas farsensis</name>
    <dbReference type="NCBI Taxonomy" id="2745492"/>
    <lineage>
        <taxon>Bacteria</taxon>
        <taxon>Pseudomonadati</taxon>
        <taxon>Pseudomonadota</taxon>
        <taxon>Gammaproteobacteria</taxon>
        <taxon>Pseudomonadales</taxon>
        <taxon>Pseudomonadaceae</taxon>
        <taxon>Pseudomonas</taxon>
    </lineage>
</organism>